<feature type="transmembrane region" description="Helical" evidence="1">
    <location>
        <begin position="32"/>
        <end position="53"/>
    </location>
</feature>
<name>A0A0M3IMS0_ASCLU</name>
<sequence length="66" mass="7802">MVGGSVYRGSIRRAHIFEDHFRTRPRSPRRHTFLTLSILIQLFHSLILPTIALPCSYKVLFFKFKK</sequence>
<dbReference type="WBParaSite" id="ALUE_0002004801-mRNA-1">
    <property type="protein sequence ID" value="ALUE_0002004801-mRNA-1"/>
    <property type="gene ID" value="ALUE_0002004801"/>
</dbReference>
<keyword evidence="1" id="KW-1133">Transmembrane helix</keyword>
<keyword evidence="1" id="KW-0472">Membrane</keyword>
<evidence type="ECO:0000256" key="1">
    <source>
        <dbReference type="SAM" id="Phobius"/>
    </source>
</evidence>
<proteinExistence type="predicted"/>
<dbReference type="AlphaFoldDB" id="A0A0M3IMS0"/>
<dbReference type="Proteomes" id="UP000036681">
    <property type="component" value="Unplaced"/>
</dbReference>
<evidence type="ECO:0000313" key="2">
    <source>
        <dbReference type="Proteomes" id="UP000036681"/>
    </source>
</evidence>
<accession>A0A0M3IMS0</accession>
<organism evidence="2 3">
    <name type="scientific">Ascaris lumbricoides</name>
    <name type="common">Giant roundworm</name>
    <dbReference type="NCBI Taxonomy" id="6252"/>
    <lineage>
        <taxon>Eukaryota</taxon>
        <taxon>Metazoa</taxon>
        <taxon>Ecdysozoa</taxon>
        <taxon>Nematoda</taxon>
        <taxon>Chromadorea</taxon>
        <taxon>Rhabditida</taxon>
        <taxon>Spirurina</taxon>
        <taxon>Ascaridomorpha</taxon>
        <taxon>Ascaridoidea</taxon>
        <taxon>Ascarididae</taxon>
        <taxon>Ascaris</taxon>
    </lineage>
</organism>
<keyword evidence="1" id="KW-0812">Transmembrane</keyword>
<protein>
    <submittedName>
        <fullName evidence="3">Uncharacterized protein</fullName>
    </submittedName>
</protein>
<reference evidence="3" key="1">
    <citation type="submission" date="2017-02" db="UniProtKB">
        <authorList>
            <consortium name="WormBaseParasite"/>
        </authorList>
    </citation>
    <scope>IDENTIFICATION</scope>
</reference>
<keyword evidence="2" id="KW-1185">Reference proteome</keyword>
<evidence type="ECO:0000313" key="3">
    <source>
        <dbReference type="WBParaSite" id="ALUE_0002004801-mRNA-1"/>
    </source>
</evidence>